<dbReference type="InParanoid" id="A0A7X0JTJ2"/>
<dbReference type="EMBL" id="JACHHT010000002">
    <property type="protein sequence ID" value="MBB6521982.1"/>
    <property type="molecule type" value="Genomic_DNA"/>
</dbReference>
<dbReference type="PROSITE" id="PS51257">
    <property type="entry name" value="PROKAR_LIPOPROTEIN"/>
    <property type="match status" value="1"/>
</dbReference>
<accession>A0A7X0JTJ2</accession>
<keyword evidence="3" id="KW-1185">Reference proteome</keyword>
<proteinExistence type="predicted"/>
<sequence length="98" mass="11093">MKKTTTAIAFSAFIMISQPGWSACSEPSQPNLPDPSTAVTPEMVKAKKEVKQYLADADRYLNCKRLNTRQHNAMVDKMQALANNFNQIIRQYKERQGS</sequence>
<feature type="signal peptide" evidence="1">
    <location>
        <begin position="1"/>
        <end position="22"/>
    </location>
</feature>
<comment type="caution">
    <text evidence="2">The sequence shown here is derived from an EMBL/GenBank/DDBJ whole genome shotgun (WGS) entry which is preliminary data.</text>
</comment>
<evidence type="ECO:0000256" key="1">
    <source>
        <dbReference type="SAM" id="SignalP"/>
    </source>
</evidence>
<name>A0A7X0JTJ2_9GAMM</name>
<dbReference type="Proteomes" id="UP000528457">
    <property type="component" value="Unassembled WGS sequence"/>
</dbReference>
<dbReference type="RefSeq" id="WP_243749487.1">
    <property type="nucleotide sequence ID" value="NZ_JAAONY010000002.1"/>
</dbReference>
<evidence type="ECO:0000313" key="3">
    <source>
        <dbReference type="Proteomes" id="UP000528457"/>
    </source>
</evidence>
<reference evidence="2 3" key="1">
    <citation type="submission" date="2020-08" db="EMBL/GenBank/DDBJ databases">
        <title>Genomic Encyclopedia of Type Strains, Phase IV (KMG-IV): sequencing the most valuable type-strain genomes for metagenomic binning, comparative biology and taxonomic classification.</title>
        <authorList>
            <person name="Goeker M."/>
        </authorList>
    </citation>
    <scope>NUCLEOTIDE SEQUENCE [LARGE SCALE GENOMIC DNA]</scope>
    <source>
        <strain evidence="2 3">DSM 22368</strain>
    </source>
</reference>
<protein>
    <submittedName>
        <fullName evidence="2">Uncharacterized protein</fullName>
    </submittedName>
</protein>
<keyword evidence="1" id="KW-0732">Signal</keyword>
<evidence type="ECO:0000313" key="2">
    <source>
        <dbReference type="EMBL" id="MBB6521982.1"/>
    </source>
</evidence>
<dbReference type="AlphaFoldDB" id="A0A7X0JTJ2"/>
<feature type="chain" id="PRO_5031462884" evidence="1">
    <location>
        <begin position="23"/>
        <end position="98"/>
    </location>
</feature>
<organism evidence="2 3">
    <name type="scientific">Pseudoteredinibacter isoporae</name>
    <dbReference type="NCBI Taxonomy" id="570281"/>
    <lineage>
        <taxon>Bacteria</taxon>
        <taxon>Pseudomonadati</taxon>
        <taxon>Pseudomonadota</taxon>
        <taxon>Gammaproteobacteria</taxon>
        <taxon>Cellvibrionales</taxon>
        <taxon>Cellvibrionaceae</taxon>
        <taxon>Pseudoteredinibacter</taxon>
    </lineage>
</organism>
<gene>
    <name evidence="2" type="ORF">HNR48_002267</name>
</gene>